<evidence type="ECO:0000313" key="1">
    <source>
        <dbReference type="EMBL" id="QHS93150.1"/>
    </source>
</evidence>
<reference evidence="1" key="1">
    <citation type="journal article" date="2020" name="Nature">
        <title>Giant virus diversity and host interactions through global metagenomics.</title>
        <authorList>
            <person name="Schulz F."/>
            <person name="Roux S."/>
            <person name="Paez-Espino D."/>
            <person name="Jungbluth S."/>
            <person name="Walsh D.A."/>
            <person name="Denef V.J."/>
            <person name="McMahon K.D."/>
            <person name="Konstantinidis K.T."/>
            <person name="Eloe-Fadrosh E.A."/>
            <person name="Kyrpides N.C."/>
            <person name="Woyke T."/>
        </authorList>
    </citation>
    <scope>NUCLEOTIDE SEQUENCE</scope>
    <source>
        <strain evidence="1">GVMAG-M-3300017651-5</strain>
    </source>
</reference>
<dbReference type="AlphaFoldDB" id="A0A6C0BM88"/>
<sequence length="333" mass="39486">MTFTWSDIPQEILLLISEYGQVAPGLDCRLIDLRIRSISPDWRWGSQLRLEAMRRDNKFYRQMETLIEYCNFKDIWISEHWEKRSIIIYDLKNVIPEHILPDHPELRIYKKMILRDPIIIIEATYSHRDLMICPWLYDPRVRFKHNIPDNLGNPYNRDDLTISINSHKQSRLTSPEDMISEILRIQPKFNLGELIHRIELIKRLMIENTCPDTNEMMESLYSTCISRIIQQGLKTVHIEVIEGADYSEILRLFGHCHIDLFLRYKPNSPCKIRMTLVMEDKDELKRIVTSSGYIEAMMGRVLRKRVRWDVKDGYTNSCSTVIPGDPECRCNIM</sequence>
<accession>A0A6C0BM88</accession>
<dbReference type="EMBL" id="MN739197">
    <property type="protein sequence ID" value="QHS93150.1"/>
    <property type="molecule type" value="Genomic_DNA"/>
</dbReference>
<protein>
    <recommendedName>
        <fullName evidence="2">F-box domain-containing protein</fullName>
    </recommendedName>
</protein>
<evidence type="ECO:0008006" key="2">
    <source>
        <dbReference type="Google" id="ProtNLM"/>
    </source>
</evidence>
<organism evidence="1">
    <name type="scientific">viral metagenome</name>
    <dbReference type="NCBI Taxonomy" id="1070528"/>
    <lineage>
        <taxon>unclassified sequences</taxon>
        <taxon>metagenomes</taxon>
        <taxon>organismal metagenomes</taxon>
    </lineage>
</organism>
<name>A0A6C0BM88_9ZZZZ</name>
<proteinExistence type="predicted"/>